<dbReference type="InterPro" id="IPR047259">
    <property type="entry name" value="QUIRKY-like"/>
</dbReference>
<dbReference type="PROSITE" id="PS50004">
    <property type="entry name" value="C2"/>
    <property type="match status" value="1"/>
</dbReference>
<accession>A0A3S3MXG7</accession>
<name>A0A3S3MXG7_9MAGN</name>
<dbReference type="SUPFAM" id="SSF49562">
    <property type="entry name" value="C2 domain (Calcium/lipid-binding domain, CaLB)"/>
    <property type="match status" value="1"/>
</dbReference>
<dbReference type="InterPro" id="IPR035892">
    <property type="entry name" value="C2_domain_sf"/>
</dbReference>
<dbReference type="EMBL" id="QPKB01000009">
    <property type="protein sequence ID" value="RWR91808.1"/>
    <property type="molecule type" value="Genomic_DNA"/>
</dbReference>
<sequence>MEVFRKEVVKFSNPTPTDLQKGKASIMSSLKLGVEVVSAHNLMPKDGQVSSNHFVELHFDGQRFRSTIKAKDLNPVWNENFYFNISDPSSLSNLHLDAYVYRDIKVKGTSSRSVLGKVRLTERSFAVPYVDAVVFHYPLEKKQGMFSRVKGELALIVYLTDEPTLKSFSNLLPTIGPSARQDQLASQTTQPQVQVSNPTPTTAPVSNDRAVSSRTNQDQQRSSTTMSQELAKYSAHGIISYEIPKTIQMLPASSQEPVDFALKEIGPYLGRGQVVRGDFMRLADKPAELSRCSTFSYVL</sequence>
<evidence type="ECO:0000256" key="1">
    <source>
        <dbReference type="SAM" id="MobiDB-lite"/>
    </source>
</evidence>
<comment type="caution">
    <text evidence="3">The sequence shown here is derived from an EMBL/GenBank/DDBJ whole genome shotgun (WGS) entry which is preliminary data.</text>
</comment>
<gene>
    <name evidence="3" type="ORF">CKAN_02098200</name>
</gene>
<feature type="compositionally biased region" description="Polar residues" evidence="1">
    <location>
        <begin position="180"/>
        <end position="227"/>
    </location>
</feature>
<dbReference type="STRING" id="337451.A0A3S3MXG7"/>
<keyword evidence="4" id="KW-1185">Reference proteome</keyword>
<dbReference type="PANTHER" id="PTHR31425">
    <property type="entry name" value="PHOSPHORIBOSYLANTHRANILATE TRANSFERASE ISOFORM 1"/>
    <property type="match status" value="1"/>
</dbReference>
<reference evidence="3 4" key="1">
    <citation type="journal article" date="2019" name="Nat. Plants">
        <title>Stout camphor tree genome fills gaps in understanding of flowering plant genome evolution.</title>
        <authorList>
            <person name="Chaw S.M."/>
            <person name="Liu Y.C."/>
            <person name="Wu Y.W."/>
            <person name="Wang H.Y."/>
            <person name="Lin C.I."/>
            <person name="Wu C.S."/>
            <person name="Ke H.M."/>
            <person name="Chang L.Y."/>
            <person name="Hsu C.Y."/>
            <person name="Yang H.T."/>
            <person name="Sudianto E."/>
            <person name="Hsu M.H."/>
            <person name="Wu K.P."/>
            <person name="Wang L.N."/>
            <person name="Leebens-Mack J.H."/>
            <person name="Tsai I.J."/>
        </authorList>
    </citation>
    <scope>NUCLEOTIDE SEQUENCE [LARGE SCALE GENOMIC DNA]</scope>
    <source>
        <strain evidence="4">cv. Chaw 1501</strain>
        <tissue evidence="3">Young leaves</tissue>
    </source>
</reference>
<feature type="domain" description="C2" evidence="2">
    <location>
        <begin position="12"/>
        <end position="137"/>
    </location>
</feature>
<organism evidence="3 4">
    <name type="scientific">Cinnamomum micranthum f. kanehirae</name>
    <dbReference type="NCBI Taxonomy" id="337451"/>
    <lineage>
        <taxon>Eukaryota</taxon>
        <taxon>Viridiplantae</taxon>
        <taxon>Streptophyta</taxon>
        <taxon>Embryophyta</taxon>
        <taxon>Tracheophyta</taxon>
        <taxon>Spermatophyta</taxon>
        <taxon>Magnoliopsida</taxon>
        <taxon>Magnoliidae</taxon>
        <taxon>Laurales</taxon>
        <taxon>Lauraceae</taxon>
        <taxon>Cinnamomum</taxon>
    </lineage>
</organism>
<dbReference type="Gene3D" id="2.60.40.150">
    <property type="entry name" value="C2 domain"/>
    <property type="match status" value="1"/>
</dbReference>
<evidence type="ECO:0000313" key="4">
    <source>
        <dbReference type="Proteomes" id="UP000283530"/>
    </source>
</evidence>
<dbReference type="Pfam" id="PF00168">
    <property type="entry name" value="C2"/>
    <property type="match status" value="1"/>
</dbReference>
<dbReference type="Proteomes" id="UP000283530">
    <property type="component" value="Unassembled WGS sequence"/>
</dbReference>
<evidence type="ECO:0000259" key="2">
    <source>
        <dbReference type="PROSITE" id="PS50004"/>
    </source>
</evidence>
<dbReference type="PANTHER" id="PTHR31425:SF32">
    <property type="entry name" value="MULTIPLE C2 DOMAIN AND TRANSMEMBRANE REGION PROTEIN 9"/>
    <property type="match status" value="1"/>
</dbReference>
<protein>
    <submittedName>
        <fullName evidence="3">C2 calcium-dependent membrane targeting</fullName>
    </submittedName>
</protein>
<evidence type="ECO:0000313" key="3">
    <source>
        <dbReference type="EMBL" id="RWR91808.1"/>
    </source>
</evidence>
<dbReference type="AlphaFoldDB" id="A0A3S3MXG7"/>
<dbReference type="SMART" id="SM00239">
    <property type="entry name" value="C2"/>
    <property type="match status" value="1"/>
</dbReference>
<feature type="region of interest" description="Disordered" evidence="1">
    <location>
        <begin position="179"/>
        <end position="227"/>
    </location>
</feature>
<proteinExistence type="predicted"/>
<dbReference type="InterPro" id="IPR000008">
    <property type="entry name" value="C2_dom"/>
</dbReference>
<dbReference type="OrthoDB" id="67700at2759"/>